<sequence>MRQNPSFVLESPDEIKRLVRENPWATLVADTENGIVASHYPIVLDETSDQLSILTHVGRPDEQLLELGTREILMIVQGPHGYISPGWYDAKPAVPTWNFVVAHLYAVPEILSDEENLRVLGDLVDFFEQHMPEPRRMNGTIENAAYASRISAGTVGLRFTPTRVVAKSKLSQNRPDETVDVIIRELEGDGPYAQPALAAEMRRVHDIRRAARD</sequence>
<accession>A0A2V1HMY3</accession>
<comment type="caution">
    <text evidence="1">The sequence shown here is derived from an EMBL/GenBank/DDBJ whole genome shotgun (WGS) entry which is preliminary data.</text>
</comment>
<dbReference type="PANTHER" id="PTHR35802:SF1">
    <property type="entry name" value="PROTEASE SYNTHASE AND SPORULATION PROTEIN PAI 2"/>
    <property type="match status" value="1"/>
</dbReference>
<dbReference type="Pfam" id="PF04299">
    <property type="entry name" value="FMN_bind_2"/>
    <property type="match status" value="1"/>
</dbReference>
<protein>
    <submittedName>
        <fullName evidence="1">Transcriptional regulator</fullName>
    </submittedName>
</protein>
<dbReference type="AlphaFoldDB" id="A0A2V1HMY3"/>
<dbReference type="InterPro" id="IPR007396">
    <property type="entry name" value="TR_PAI2-type"/>
</dbReference>
<organism evidence="1 2">
    <name type="scientific">Amnibacterium flavum</name>
    <dbReference type="NCBI Taxonomy" id="2173173"/>
    <lineage>
        <taxon>Bacteria</taxon>
        <taxon>Bacillati</taxon>
        <taxon>Actinomycetota</taxon>
        <taxon>Actinomycetes</taxon>
        <taxon>Micrococcales</taxon>
        <taxon>Microbacteriaceae</taxon>
        <taxon>Amnibacterium</taxon>
    </lineage>
</organism>
<evidence type="ECO:0000313" key="1">
    <source>
        <dbReference type="EMBL" id="PVZ93983.1"/>
    </source>
</evidence>
<proteinExistence type="predicted"/>
<reference evidence="1 2" key="1">
    <citation type="submission" date="2018-05" db="EMBL/GenBank/DDBJ databases">
        <title>Amnibacterium sp. M8JJ-5, whole genome shotgun sequence.</title>
        <authorList>
            <person name="Tuo L."/>
        </authorList>
    </citation>
    <scope>NUCLEOTIDE SEQUENCE [LARGE SCALE GENOMIC DNA]</scope>
    <source>
        <strain evidence="1 2">M8JJ-5</strain>
    </source>
</reference>
<name>A0A2V1HMY3_9MICO</name>
<dbReference type="EMBL" id="QEOP01000002">
    <property type="protein sequence ID" value="PVZ93983.1"/>
    <property type="molecule type" value="Genomic_DNA"/>
</dbReference>
<gene>
    <name evidence="1" type="ORF">DDQ50_09495</name>
</gene>
<dbReference type="Gene3D" id="2.30.110.10">
    <property type="entry name" value="Electron Transport, Fmn-binding Protein, Chain A"/>
    <property type="match status" value="1"/>
</dbReference>
<evidence type="ECO:0000313" key="2">
    <source>
        <dbReference type="Proteomes" id="UP000244893"/>
    </source>
</evidence>
<keyword evidence="2" id="KW-1185">Reference proteome</keyword>
<dbReference type="Proteomes" id="UP000244893">
    <property type="component" value="Unassembled WGS sequence"/>
</dbReference>
<dbReference type="PIRSF" id="PIRSF010372">
    <property type="entry name" value="PaiB"/>
    <property type="match status" value="1"/>
</dbReference>
<dbReference type="SUPFAM" id="SSF50475">
    <property type="entry name" value="FMN-binding split barrel"/>
    <property type="match status" value="1"/>
</dbReference>
<dbReference type="PANTHER" id="PTHR35802">
    <property type="entry name" value="PROTEASE SYNTHASE AND SPORULATION PROTEIN PAI 2"/>
    <property type="match status" value="1"/>
</dbReference>
<dbReference type="RefSeq" id="WP_116756497.1">
    <property type="nucleotide sequence ID" value="NZ_JBHUEX010000001.1"/>
</dbReference>
<dbReference type="OrthoDB" id="9794948at2"/>
<dbReference type="InterPro" id="IPR012349">
    <property type="entry name" value="Split_barrel_FMN-bd"/>
</dbReference>